<accession>A0ABW4UZZ9</accession>
<evidence type="ECO:0008006" key="3">
    <source>
        <dbReference type="Google" id="ProtNLM"/>
    </source>
</evidence>
<reference evidence="2" key="1">
    <citation type="journal article" date="2019" name="Int. J. Syst. Evol. Microbiol.">
        <title>The Global Catalogue of Microorganisms (GCM) 10K type strain sequencing project: providing services to taxonomists for standard genome sequencing and annotation.</title>
        <authorList>
            <consortium name="The Broad Institute Genomics Platform"/>
            <consortium name="The Broad Institute Genome Sequencing Center for Infectious Disease"/>
            <person name="Wu L."/>
            <person name="Ma J."/>
        </authorList>
    </citation>
    <scope>NUCLEOTIDE SEQUENCE [LARGE SCALE GENOMIC DNA]</scope>
    <source>
        <strain evidence="2">CCM 7043</strain>
    </source>
</reference>
<proteinExistence type="predicted"/>
<evidence type="ECO:0000313" key="2">
    <source>
        <dbReference type="Proteomes" id="UP001597338"/>
    </source>
</evidence>
<dbReference type="RefSeq" id="WP_377183891.1">
    <property type="nucleotide sequence ID" value="NZ_JBHUHF010000001.1"/>
</dbReference>
<dbReference type="EMBL" id="JBHUHF010000001">
    <property type="protein sequence ID" value="MFD2024135.1"/>
    <property type="molecule type" value="Genomic_DNA"/>
</dbReference>
<dbReference type="Proteomes" id="UP001597338">
    <property type="component" value="Unassembled WGS sequence"/>
</dbReference>
<evidence type="ECO:0000313" key="1">
    <source>
        <dbReference type="EMBL" id="MFD2024135.1"/>
    </source>
</evidence>
<comment type="caution">
    <text evidence="1">The sequence shown here is derived from an EMBL/GenBank/DDBJ whole genome shotgun (WGS) entry which is preliminary data.</text>
</comment>
<name>A0ABW4UZZ9_9MICO</name>
<gene>
    <name evidence="1" type="ORF">ACFSL2_01270</name>
</gene>
<organism evidence="1 2">
    <name type="scientific">Promicromonospora aerolata</name>
    <dbReference type="NCBI Taxonomy" id="195749"/>
    <lineage>
        <taxon>Bacteria</taxon>
        <taxon>Bacillati</taxon>
        <taxon>Actinomycetota</taxon>
        <taxon>Actinomycetes</taxon>
        <taxon>Micrococcales</taxon>
        <taxon>Promicromonosporaceae</taxon>
        <taxon>Promicromonospora</taxon>
    </lineage>
</organism>
<protein>
    <recommendedName>
        <fullName evidence="3">YCII-related domain-containing protein</fullName>
    </recommendedName>
</protein>
<keyword evidence="2" id="KW-1185">Reference proteome</keyword>
<sequence length="111" mass="12425">MVDDSTEDTSKRVDDLSDDLGFDVLMLEQHVRFRLDLTRMQRGEPAKLGYVLIDRQDHPNAAIVFSTPDEAREAIESHPLVESLAEEDCLDAYVPTGVDPAALIGREIFLP</sequence>